<evidence type="ECO:0000256" key="9">
    <source>
        <dbReference type="ARBA" id="ARBA00023180"/>
    </source>
</evidence>
<reference evidence="10" key="1">
    <citation type="submission" date="2023-01" db="EMBL/GenBank/DDBJ databases">
        <title>Genome assembly of the deep-sea coral Lophelia pertusa.</title>
        <authorList>
            <person name="Herrera S."/>
            <person name="Cordes E."/>
        </authorList>
    </citation>
    <scope>NUCLEOTIDE SEQUENCE</scope>
    <source>
        <strain evidence="10">USNM1676648</strain>
        <tissue evidence="10">Polyp</tissue>
    </source>
</reference>
<comment type="similarity">
    <text evidence="2">Belongs to the galactose-3-O-sulfotransferase family.</text>
</comment>
<keyword evidence="9" id="KW-0325">Glycoprotein</keyword>
<evidence type="ECO:0000256" key="1">
    <source>
        <dbReference type="ARBA" id="ARBA00004323"/>
    </source>
</evidence>
<evidence type="ECO:0000313" key="10">
    <source>
        <dbReference type="EMBL" id="KAJ7379668.1"/>
    </source>
</evidence>
<evidence type="ECO:0000256" key="2">
    <source>
        <dbReference type="ARBA" id="ARBA00008124"/>
    </source>
</evidence>
<dbReference type="Pfam" id="PF06990">
    <property type="entry name" value="Gal-3-0_sulfotr"/>
    <property type="match status" value="1"/>
</dbReference>
<evidence type="ECO:0000256" key="4">
    <source>
        <dbReference type="ARBA" id="ARBA00022692"/>
    </source>
</evidence>
<keyword evidence="8" id="KW-0472">Membrane</keyword>
<comment type="subcellular location">
    <subcellularLocation>
        <location evidence="1">Golgi apparatus membrane</location>
        <topology evidence="1">Single-pass type II membrane protein</topology>
    </subcellularLocation>
</comment>
<keyword evidence="3" id="KW-0808">Transferase</keyword>
<dbReference type="Proteomes" id="UP001163046">
    <property type="component" value="Unassembled WGS sequence"/>
</dbReference>
<dbReference type="GO" id="GO:0001733">
    <property type="term" value="F:galactosylceramide sulfotransferase activity"/>
    <property type="evidence" value="ECO:0007669"/>
    <property type="project" value="InterPro"/>
</dbReference>
<dbReference type="OrthoDB" id="514299at2759"/>
<dbReference type="Gene3D" id="3.40.50.300">
    <property type="entry name" value="P-loop containing nucleotide triphosphate hydrolases"/>
    <property type="match status" value="1"/>
</dbReference>
<accession>A0A9W9ZDF6</accession>
<comment type="caution">
    <text evidence="10">The sequence shown here is derived from an EMBL/GenBank/DDBJ whole genome shotgun (WGS) entry which is preliminary data.</text>
</comment>
<dbReference type="EMBL" id="MU826356">
    <property type="protein sequence ID" value="KAJ7379668.1"/>
    <property type="molecule type" value="Genomic_DNA"/>
</dbReference>
<dbReference type="GO" id="GO:0000139">
    <property type="term" value="C:Golgi membrane"/>
    <property type="evidence" value="ECO:0007669"/>
    <property type="project" value="UniProtKB-SubCell"/>
</dbReference>
<sequence length="264" mass="30188">MRFCFNSPVQAVDLGISLPAAELGDNLVEIPLRFRIAEGWVWKDDIDYSGTVRKSSTIVIDKPDSNQTSDELPPSVAQDTGLDYGQGRYLELEGVEDYILWQKGYLEPTRKQVNRKIRSCKKAILNVLFLKTHYTGSDAIANILNRYADLRSLRIALPSGGLSTFYWPSRFHWKYVDIMLLDGTLPNILCNHARFNGDVMDEIMQPQTAFITILRDPVSHFEVTFRNLDFTEILEMEDLPHPYLTFLKILENTLVEPSSARGLR</sequence>
<dbReference type="InterPro" id="IPR009729">
    <property type="entry name" value="Gal-3-0_sulfotransfrase"/>
</dbReference>
<evidence type="ECO:0000313" key="11">
    <source>
        <dbReference type="Proteomes" id="UP001163046"/>
    </source>
</evidence>
<dbReference type="AlphaFoldDB" id="A0A9W9ZDF6"/>
<dbReference type="GO" id="GO:0009247">
    <property type="term" value="P:glycolipid biosynthetic process"/>
    <property type="evidence" value="ECO:0007669"/>
    <property type="project" value="InterPro"/>
</dbReference>
<proteinExistence type="inferred from homology"/>
<keyword evidence="6" id="KW-1133">Transmembrane helix</keyword>
<organism evidence="10 11">
    <name type="scientific">Desmophyllum pertusum</name>
    <dbReference type="NCBI Taxonomy" id="174260"/>
    <lineage>
        <taxon>Eukaryota</taxon>
        <taxon>Metazoa</taxon>
        <taxon>Cnidaria</taxon>
        <taxon>Anthozoa</taxon>
        <taxon>Hexacorallia</taxon>
        <taxon>Scleractinia</taxon>
        <taxon>Caryophylliina</taxon>
        <taxon>Caryophylliidae</taxon>
        <taxon>Desmophyllum</taxon>
    </lineage>
</organism>
<evidence type="ECO:0000256" key="3">
    <source>
        <dbReference type="ARBA" id="ARBA00022679"/>
    </source>
</evidence>
<protein>
    <submittedName>
        <fullName evidence="10">Uncharacterized protein</fullName>
    </submittedName>
</protein>
<evidence type="ECO:0000256" key="8">
    <source>
        <dbReference type="ARBA" id="ARBA00023136"/>
    </source>
</evidence>
<keyword evidence="7" id="KW-0333">Golgi apparatus</keyword>
<keyword evidence="4" id="KW-0812">Transmembrane</keyword>
<keyword evidence="11" id="KW-1185">Reference proteome</keyword>
<evidence type="ECO:0000256" key="7">
    <source>
        <dbReference type="ARBA" id="ARBA00023034"/>
    </source>
</evidence>
<gene>
    <name evidence="10" type="ORF">OS493_014072</name>
</gene>
<dbReference type="SUPFAM" id="SSF52540">
    <property type="entry name" value="P-loop containing nucleoside triphosphate hydrolases"/>
    <property type="match status" value="1"/>
</dbReference>
<evidence type="ECO:0000256" key="6">
    <source>
        <dbReference type="ARBA" id="ARBA00022989"/>
    </source>
</evidence>
<dbReference type="PANTHER" id="PTHR14647:SF85">
    <property type="entry name" value="GALACTOSYLCERAMIDE SULFOTRANSFERASE-LIKE"/>
    <property type="match status" value="1"/>
</dbReference>
<evidence type="ECO:0000256" key="5">
    <source>
        <dbReference type="ARBA" id="ARBA00022968"/>
    </source>
</evidence>
<name>A0A9W9ZDF6_9CNID</name>
<keyword evidence="5" id="KW-0735">Signal-anchor</keyword>
<dbReference type="InterPro" id="IPR027417">
    <property type="entry name" value="P-loop_NTPase"/>
</dbReference>
<dbReference type="PANTHER" id="PTHR14647">
    <property type="entry name" value="GALACTOSE-3-O-SULFOTRANSFERASE"/>
    <property type="match status" value="1"/>
</dbReference>